<dbReference type="PROSITE" id="PS51186">
    <property type="entry name" value="GNAT"/>
    <property type="match status" value="1"/>
</dbReference>
<dbReference type="Pfam" id="PF13302">
    <property type="entry name" value="Acetyltransf_3"/>
    <property type="match status" value="1"/>
</dbReference>
<keyword evidence="2" id="KW-0808">Transferase</keyword>
<evidence type="ECO:0000259" key="1">
    <source>
        <dbReference type="PROSITE" id="PS51186"/>
    </source>
</evidence>
<reference evidence="3" key="1">
    <citation type="submission" date="2016-10" db="EMBL/GenBank/DDBJ databases">
        <authorList>
            <person name="Varghese N."/>
            <person name="Submissions S."/>
        </authorList>
    </citation>
    <scope>NUCLEOTIDE SEQUENCE [LARGE SCALE GENOMIC DNA]</scope>
    <source>
        <strain evidence="3">DSM 16995</strain>
    </source>
</reference>
<dbReference type="SUPFAM" id="SSF55729">
    <property type="entry name" value="Acyl-CoA N-acyltransferases (Nat)"/>
    <property type="match status" value="1"/>
</dbReference>
<evidence type="ECO:0000313" key="2">
    <source>
        <dbReference type="EMBL" id="SDK53734.1"/>
    </source>
</evidence>
<evidence type="ECO:0000313" key="3">
    <source>
        <dbReference type="Proteomes" id="UP000199053"/>
    </source>
</evidence>
<dbReference type="InterPro" id="IPR000182">
    <property type="entry name" value="GNAT_dom"/>
</dbReference>
<dbReference type="PANTHER" id="PTHR43415:SF3">
    <property type="entry name" value="GNAT-FAMILY ACETYLTRANSFERASE"/>
    <property type="match status" value="1"/>
</dbReference>
<dbReference type="STRING" id="246191.SAMN05660337_0755"/>
<dbReference type="EMBL" id="FNGA01000001">
    <property type="protein sequence ID" value="SDK53734.1"/>
    <property type="molecule type" value="Genomic_DNA"/>
</dbReference>
<dbReference type="GO" id="GO:0016747">
    <property type="term" value="F:acyltransferase activity, transferring groups other than amino-acyl groups"/>
    <property type="evidence" value="ECO:0007669"/>
    <property type="project" value="InterPro"/>
</dbReference>
<accession>A0A1G9CQK5</accession>
<dbReference type="InterPro" id="IPR016181">
    <property type="entry name" value="Acyl_CoA_acyltransferase"/>
</dbReference>
<sequence length="187" mass="21096">MITLDKTNKNRINGKNLYLRPITPADVNEEYLRWMNDKEITTFLESRFSEQTLESIASFVTSMISDPANILFAICEKQGNRHVGNIRLGPINALHSFAEIGILIGQRDCWGKGYASEAIGLVVHYAFNQLQIHKLTSGAYACNSASIRTFEKNGFVIEGTLKDHFRHNGNFVNCIKLGLINPNYENE</sequence>
<dbReference type="RefSeq" id="WP_092158350.1">
    <property type="nucleotide sequence ID" value="NZ_FNGA01000001.1"/>
</dbReference>
<organism evidence="2 3">
    <name type="scientific">Maridesulfovibrio ferrireducens</name>
    <dbReference type="NCBI Taxonomy" id="246191"/>
    <lineage>
        <taxon>Bacteria</taxon>
        <taxon>Pseudomonadati</taxon>
        <taxon>Thermodesulfobacteriota</taxon>
        <taxon>Desulfovibrionia</taxon>
        <taxon>Desulfovibrionales</taxon>
        <taxon>Desulfovibrionaceae</taxon>
        <taxon>Maridesulfovibrio</taxon>
    </lineage>
</organism>
<gene>
    <name evidence="2" type="ORF">SAMN05660337_0755</name>
</gene>
<feature type="domain" description="N-acetyltransferase" evidence="1">
    <location>
        <begin position="27"/>
        <end position="178"/>
    </location>
</feature>
<proteinExistence type="predicted"/>
<dbReference type="Gene3D" id="3.40.630.30">
    <property type="match status" value="1"/>
</dbReference>
<dbReference type="PANTHER" id="PTHR43415">
    <property type="entry name" value="SPERMIDINE N(1)-ACETYLTRANSFERASE"/>
    <property type="match status" value="1"/>
</dbReference>
<keyword evidence="3" id="KW-1185">Reference proteome</keyword>
<dbReference type="Proteomes" id="UP000199053">
    <property type="component" value="Unassembled WGS sequence"/>
</dbReference>
<dbReference type="AlphaFoldDB" id="A0A1G9CQK5"/>
<name>A0A1G9CQK5_9BACT</name>
<dbReference type="OrthoDB" id="9801656at2"/>
<protein>
    <submittedName>
        <fullName evidence="2">Protein N-acetyltransferase, RimJ/RimL family</fullName>
    </submittedName>
</protein>